<dbReference type="EMBL" id="UAVY01000004">
    <property type="protein sequence ID" value="SQB29169.1"/>
    <property type="molecule type" value="Genomic_DNA"/>
</dbReference>
<evidence type="ECO:0000313" key="3">
    <source>
        <dbReference type="Proteomes" id="UP000251584"/>
    </source>
</evidence>
<accession>A0A2X2XTN6</accession>
<dbReference type="PANTHER" id="PTHR36836">
    <property type="entry name" value="COLANIC ACID BIOSYNTHESIS PROTEIN WCAK"/>
    <property type="match status" value="1"/>
</dbReference>
<organism evidence="2 3">
    <name type="scientific">Citrobacter koseri</name>
    <name type="common">Citrobacter diversus</name>
    <dbReference type="NCBI Taxonomy" id="545"/>
    <lineage>
        <taxon>Bacteria</taxon>
        <taxon>Pseudomonadati</taxon>
        <taxon>Pseudomonadota</taxon>
        <taxon>Gammaproteobacteria</taxon>
        <taxon>Enterobacterales</taxon>
        <taxon>Enterobacteriaceae</taxon>
        <taxon>Citrobacter</taxon>
    </lineage>
</organism>
<keyword evidence="2" id="KW-0808">Transferase</keyword>
<gene>
    <name evidence="2" type="ORF">NCTC10786_02945</name>
</gene>
<dbReference type="GO" id="GO:0016740">
    <property type="term" value="F:transferase activity"/>
    <property type="evidence" value="ECO:0007669"/>
    <property type="project" value="UniProtKB-KW"/>
</dbReference>
<dbReference type="Proteomes" id="UP000251584">
    <property type="component" value="Unassembled WGS sequence"/>
</dbReference>
<name>A0A2X2XTN6_CITKO</name>
<dbReference type="Pfam" id="PF04230">
    <property type="entry name" value="PS_pyruv_trans"/>
    <property type="match status" value="1"/>
</dbReference>
<reference evidence="2 3" key="1">
    <citation type="submission" date="2018-06" db="EMBL/GenBank/DDBJ databases">
        <authorList>
            <consortium name="Pathogen Informatics"/>
            <person name="Doyle S."/>
        </authorList>
    </citation>
    <scope>NUCLEOTIDE SEQUENCE [LARGE SCALE GENOMIC DNA]</scope>
    <source>
        <strain evidence="2 3">NCTC10786</strain>
    </source>
</reference>
<protein>
    <submittedName>
        <fullName evidence="2">Putative pyruvyl transferase</fullName>
    </submittedName>
</protein>
<dbReference type="InterPro" id="IPR007345">
    <property type="entry name" value="Polysacch_pyruvyl_Trfase"/>
</dbReference>
<dbReference type="PANTHER" id="PTHR36836:SF1">
    <property type="entry name" value="COLANIC ACID BIOSYNTHESIS PROTEIN WCAK"/>
    <property type="match status" value="1"/>
</dbReference>
<sequence length="281" mass="31182">MAKKPLYMIGHSVGPFQDEQFNTLANYVFGHCDALILRESVSLELMKRSDITTTKVEAGVDTAWLVDHHNDDFEPGYAVQHWLALAGKQKTVAITLRELAPFDKRLGTTQQAYEKAFAGVVNRILEEGYQVIALSTCTGIDSYNKDDRMVALNLRQHVSDPDRYHVVMDELNDLEMGKILGACELTVGTRLHSAIISMNFATPAIAINYEHKSAGIMQQLGLPEMAIDIRHLLDGSLEAMVADTLGQLPALNARLADAVNREREQGFRMVQSVLTRIGEGK</sequence>
<evidence type="ECO:0000313" key="2">
    <source>
        <dbReference type="EMBL" id="SQB29169.1"/>
    </source>
</evidence>
<proteinExistence type="predicted"/>
<feature type="domain" description="Polysaccharide pyruvyl transferase" evidence="1">
    <location>
        <begin position="2"/>
        <end position="211"/>
    </location>
</feature>
<evidence type="ECO:0000259" key="1">
    <source>
        <dbReference type="Pfam" id="PF04230"/>
    </source>
</evidence>
<dbReference type="NCBIfam" id="NF007452">
    <property type="entry name" value="PRK10017.1"/>
    <property type="match status" value="1"/>
</dbReference>
<dbReference type="AlphaFoldDB" id="A0A2X2XTN6"/>